<evidence type="ECO:0000313" key="5">
    <source>
        <dbReference type="EMBL" id="AWK89405.1"/>
    </source>
</evidence>
<evidence type="ECO:0000256" key="2">
    <source>
        <dbReference type="ARBA" id="ARBA00023125"/>
    </source>
</evidence>
<dbReference type="KEGG" id="azz:DEW08_25585"/>
<dbReference type="SMART" id="SM00866">
    <property type="entry name" value="UTRA"/>
    <property type="match status" value="1"/>
</dbReference>
<keyword evidence="2" id="KW-0238">DNA-binding</keyword>
<dbReference type="InterPro" id="IPR050679">
    <property type="entry name" value="Bact_HTH_transcr_reg"/>
</dbReference>
<dbReference type="RefSeq" id="WP_109332640.1">
    <property type="nucleotide sequence ID" value="NZ_CP029357.1"/>
</dbReference>
<dbReference type="PROSITE" id="PS50949">
    <property type="entry name" value="HTH_GNTR"/>
    <property type="match status" value="1"/>
</dbReference>
<organism evidence="5 6">
    <name type="scientific">Azospirillum thermophilum</name>
    <dbReference type="NCBI Taxonomy" id="2202148"/>
    <lineage>
        <taxon>Bacteria</taxon>
        <taxon>Pseudomonadati</taxon>
        <taxon>Pseudomonadota</taxon>
        <taxon>Alphaproteobacteria</taxon>
        <taxon>Rhodospirillales</taxon>
        <taxon>Azospirillaceae</taxon>
        <taxon>Azospirillum</taxon>
    </lineage>
</organism>
<dbReference type="Proteomes" id="UP000245629">
    <property type="component" value="Plasmid unnamed2"/>
</dbReference>
<evidence type="ECO:0000256" key="3">
    <source>
        <dbReference type="ARBA" id="ARBA00023163"/>
    </source>
</evidence>
<dbReference type="GO" id="GO:0003700">
    <property type="term" value="F:DNA-binding transcription factor activity"/>
    <property type="evidence" value="ECO:0007669"/>
    <property type="project" value="InterPro"/>
</dbReference>
<dbReference type="SMART" id="SM00345">
    <property type="entry name" value="HTH_GNTR"/>
    <property type="match status" value="1"/>
</dbReference>
<name>A0A2S2CYB0_9PROT</name>
<gene>
    <name evidence="5" type="ORF">DEW08_25585</name>
</gene>
<evidence type="ECO:0000259" key="4">
    <source>
        <dbReference type="PROSITE" id="PS50949"/>
    </source>
</evidence>
<sequence>MTGKPAPRLAERLDGKGPLFTQLKRALARQILRGGLAVGERLPGEEQIAAHYGVSRQTAHKAIGMLAREGFLVRRRKAGTFVAAQRQGGFVLPIPDIGEVVAGWGGLYEHRILRRETVANGRNGTHWPDVAAEAPLLSVECLHLGDGVPLQLERRWINLDAVPDAAEEDFRDVPPGRWLSQHVPWSTAQHIARAVAASAEVAEKLNIDRGTACLVVERRTMHLGMPVTLVYLTAVGERFVLSGTSEPAIVAELNREDAA</sequence>
<dbReference type="CDD" id="cd07377">
    <property type="entry name" value="WHTH_GntR"/>
    <property type="match status" value="1"/>
</dbReference>
<dbReference type="EMBL" id="CP029357">
    <property type="protein sequence ID" value="AWK89405.1"/>
    <property type="molecule type" value="Genomic_DNA"/>
</dbReference>
<dbReference type="AlphaFoldDB" id="A0A2S2CYB0"/>
<feature type="domain" description="HTH gntR-type" evidence="4">
    <location>
        <begin position="17"/>
        <end position="85"/>
    </location>
</feature>
<accession>A0A2S2CYB0</accession>
<dbReference type="GO" id="GO:0003677">
    <property type="term" value="F:DNA binding"/>
    <property type="evidence" value="ECO:0007669"/>
    <property type="project" value="UniProtKB-KW"/>
</dbReference>
<dbReference type="PRINTS" id="PR00035">
    <property type="entry name" value="HTHGNTR"/>
</dbReference>
<dbReference type="PANTHER" id="PTHR44846:SF16">
    <property type="entry name" value="TRANSCRIPTIONAL REGULATOR PHNF-RELATED"/>
    <property type="match status" value="1"/>
</dbReference>
<dbReference type="Gene3D" id="1.10.10.10">
    <property type="entry name" value="Winged helix-like DNA-binding domain superfamily/Winged helix DNA-binding domain"/>
    <property type="match status" value="1"/>
</dbReference>
<dbReference type="SUPFAM" id="SSF64288">
    <property type="entry name" value="Chorismate lyase-like"/>
    <property type="match status" value="1"/>
</dbReference>
<dbReference type="InterPro" id="IPR028978">
    <property type="entry name" value="Chorismate_lyase_/UTRA_dom_sf"/>
</dbReference>
<evidence type="ECO:0000256" key="1">
    <source>
        <dbReference type="ARBA" id="ARBA00023015"/>
    </source>
</evidence>
<dbReference type="SUPFAM" id="SSF46785">
    <property type="entry name" value="Winged helix' DNA-binding domain"/>
    <property type="match status" value="1"/>
</dbReference>
<dbReference type="PANTHER" id="PTHR44846">
    <property type="entry name" value="MANNOSYL-D-GLYCERATE TRANSPORT/METABOLISM SYSTEM REPRESSOR MNGR-RELATED"/>
    <property type="match status" value="1"/>
</dbReference>
<dbReference type="InterPro" id="IPR036388">
    <property type="entry name" value="WH-like_DNA-bd_sf"/>
</dbReference>
<keyword evidence="1" id="KW-0805">Transcription regulation</keyword>
<dbReference type="Pfam" id="PF07702">
    <property type="entry name" value="UTRA"/>
    <property type="match status" value="1"/>
</dbReference>
<keyword evidence="5" id="KW-0614">Plasmid</keyword>
<protein>
    <submittedName>
        <fullName evidence="5">Transcriptional regulator</fullName>
    </submittedName>
</protein>
<dbReference type="InterPro" id="IPR000524">
    <property type="entry name" value="Tscrpt_reg_HTH_GntR"/>
</dbReference>
<keyword evidence="6" id="KW-1185">Reference proteome</keyword>
<dbReference type="InterPro" id="IPR011663">
    <property type="entry name" value="UTRA"/>
</dbReference>
<dbReference type="OrthoDB" id="5454556at2"/>
<proteinExistence type="predicted"/>
<dbReference type="Pfam" id="PF00392">
    <property type="entry name" value="GntR"/>
    <property type="match status" value="1"/>
</dbReference>
<reference evidence="6" key="1">
    <citation type="submission" date="2018-05" db="EMBL/GenBank/DDBJ databases">
        <title>Azospirillum thermophila sp. nov., a novel isolated from hot spring.</title>
        <authorList>
            <person name="Zhao Z."/>
        </authorList>
    </citation>
    <scope>NUCLEOTIDE SEQUENCE [LARGE SCALE GENOMIC DNA]</scope>
    <source>
        <strain evidence="6">CFH 70021</strain>
        <plasmid evidence="6">unnamed2</plasmid>
    </source>
</reference>
<keyword evidence="3" id="KW-0804">Transcription</keyword>
<dbReference type="Gene3D" id="3.40.1410.10">
    <property type="entry name" value="Chorismate lyase-like"/>
    <property type="match status" value="1"/>
</dbReference>
<geneLocation type="plasmid" evidence="5 6">
    <name>unnamed2</name>
</geneLocation>
<dbReference type="InterPro" id="IPR036390">
    <property type="entry name" value="WH_DNA-bd_sf"/>
</dbReference>
<evidence type="ECO:0000313" key="6">
    <source>
        <dbReference type="Proteomes" id="UP000245629"/>
    </source>
</evidence>